<evidence type="ECO:0000256" key="2">
    <source>
        <dbReference type="ARBA" id="ARBA00022448"/>
    </source>
</evidence>
<dbReference type="GO" id="GO:0015833">
    <property type="term" value="P:peptide transport"/>
    <property type="evidence" value="ECO:0007669"/>
    <property type="project" value="TreeGrafter"/>
</dbReference>
<evidence type="ECO:0000256" key="3">
    <source>
        <dbReference type="ARBA" id="ARBA00022729"/>
    </source>
</evidence>
<dbReference type="Pfam" id="PF00496">
    <property type="entry name" value="SBP_bac_5"/>
    <property type="match status" value="1"/>
</dbReference>
<evidence type="ECO:0000259" key="6">
    <source>
        <dbReference type="Pfam" id="PF00496"/>
    </source>
</evidence>
<dbReference type="CDD" id="cd00995">
    <property type="entry name" value="PBP2_NikA_DppA_OppA_like"/>
    <property type="match status" value="1"/>
</dbReference>
<feature type="region of interest" description="Disordered" evidence="4">
    <location>
        <begin position="28"/>
        <end position="48"/>
    </location>
</feature>
<dbReference type="Gene3D" id="3.40.190.10">
    <property type="entry name" value="Periplasmic binding protein-like II"/>
    <property type="match status" value="1"/>
</dbReference>
<gene>
    <name evidence="7" type="ORF">IAB74_06195</name>
</gene>
<dbReference type="EMBL" id="DVFK01000085">
    <property type="protein sequence ID" value="HIQ68079.1"/>
    <property type="molecule type" value="Genomic_DNA"/>
</dbReference>
<evidence type="ECO:0000256" key="1">
    <source>
        <dbReference type="ARBA" id="ARBA00005695"/>
    </source>
</evidence>
<comment type="similarity">
    <text evidence="1">Belongs to the bacterial solute-binding protein 5 family.</text>
</comment>
<protein>
    <recommendedName>
        <fullName evidence="6">Solute-binding protein family 5 domain-containing protein</fullName>
    </recommendedName>
</protein>
<evidence type="ECO:0000313" key="8">
    <source>
        <dbReference type="Proteomes" id="UP000886796"/>
    </source>
</evidence>
<evidence type="ECO:0000313" key="7">
    <source>
        <dbReference type="EMBL" id="HIQ68079.1"/>
    </source>
</evidence>
<feature type="domain" description="Solute-binding protein family 5" evidence="6">
    <location>
        <begin position="94"/>
        <end position="428"/>
    </location>
</feature>
<dbReference type="SUPFAM" id="SSF53850">
    <property type="entry name" value="Periplasmic binding protein-like II"/>
    <property type="match status" value="1"/>
</dbReference>
<dbReference type="Gene3D" id="3.10.105.10">
    <property type="entry name" value="Dipeptide-binding Protein, Domain 3"/>
    <property type="match status" value="1"/>
</dbReference>
<keyword evidence="2" id="KW-0813">Transport</keyword>
<dbReference type="PROSITE" id="PS51257">
    <property type="entry name" value="PROKAR_LIPOPROTEIN"/>
    <property type="match status" value="1"/>
</dbReference>
<evidence type="ECO:0000256" key="4">
    <source>
        <dbReference type="SAM" id="MobiDB-lite"/>
    </source>
</evidence>
<name>A0A9D0Z365_9FIRM</name>
<feature type="chain" id="PRO_5038497766" description="Solute-binding protein family 5 domain-containing protein" evidence="5">
    <location>
        <begin position="19"/>
        <end position="521"/>
    </location>
</feature>
<accession>A0A9D0Z365</accession>
<dbReference type="AlphaFoldDB" id="A0A9D0Z365"/>
<dbReference type="PANTHER" id="PTHR30290">
    <property type="entry name" value="PERIPLASMIC BINDING COMPONENT OF ABC TRANSPORTER"/>
    <property type="match status" value="1"/>
</dbReference>
<dbReference type="Proteomes" id="UP000886796">
    <property type="component" value="Unassembled WGS sequence"/>
</dbReference>
<dbReference type="InterPro" id="IPR039424">
    <property type="entry name" value="SBP_5"/>
</dbReference>
<sequence>MKKLLGIFLVLAMLFSMAACSRGGEYVPTGDALQPEDGESTPVSRPTGEDEVQDLTLTYYPNVSMNPFVCTDYTNRALFSLLYQSLFVTNRDYQVEPQLCKTYSVSEDMRQYTFTIEKATFSDGTPLVLADVLASLKAAKESDYYKGRFTHISTMEISGDALVITLDTPMEDLPLLLDIPILKANQLDLEQPLGTGPYILNKAESCLERRTDWWCQSDLVVTASAIALIPAESTTQIRDTFQFETLDLVCADPGSDNYADYRCDYELWDCENGIFLYLACNSSNSVLSNPKVRSALTFAIDRDKIVDTYYRGFARSATLPASPQFPYYSQSLAEQYAFDEAKFAKAIADAGVVGYSVEILVNSSDSLRVRVARDIAQMLTDGGLNATVKELPQQQYLDALYYRNFDMYLGQTKLSPNMDLSAFFYTYGALSYGGVDNSTTYALCLDALENSGNFYTLHQNIMDNGYITPILFRSYAVYATRGLLTDLTPARDNVFFYSLGKNMTQAQVDPPTLTDDEPTDE</sequence>
<reference evidence="7" key="2">
    <citation type="journal article" date="2021" name="PeerJ">
        <title>Extensive microbial diversity within the chicken gut microbiome revealed by metagenomics and culture.</title>
        <authorList>
            <person name="Gilroy R."/>
            <person name="Ravi A."/>
            <person name="Getino M."/>
            <person name="Pursley I."/>
            <person name="Horton D.L."/>
            <person name="Alikhan N.F."/>
            <person name="Baker D."/>
            <person name="Gharbi K."/>
            <person name="Hall N."/>
            <person name="Watson M."/>
            <person name="Adriaenssens E.M."/>
            <person name="Foster-Nyarko E."/>
            <person name="Jarju S."/>
            <person name="Secka A."/>
            <person name="Antonio M."/>
            <person name="Oren A."/>
            <person name="Chaudhuri R.R."/>
            <person name="La Ragione R."/>
            <person name="Hildebrand F."/>
            <person name="Pallen M.J."/>
        </authorList>
    </citation>
    <scope>NUCLEOTIDE SEQUENCE</scope>
    <source>
        <strain evidence="7">13361</strain>
    </source>
</reference>
<evidence type="ECO:0000256" key="5">
    <source>
        <dbReference type="SAM" id="SignalP"/>
    </source>
</evidence>
<feature type="signal peptide" evidence="5">
    <location>
        <begin position="1"/>
        <end position="18"/>
    </location>
</feature>
<dbReference type="GO" id="GO:1904680">
    <property type="term" value="F:peptide transmembrane transporter activity"/>
    <property type="evidence" value="ECO:0007669"/>
    <property type="project" value="TreeGrafter"/>
</dbReference>
<keyword evidence="3 5" id="KW-0732">Signal</keyword>
<proteinExistence type="inferred from homology"/>
<organism evidence="7 8">
    <name type="scientific">Candidatus Faecousia excrementigallinarum</name>
    <dbReference type="NCBI Taxonomy" id="2840806"/>
    <lineage>
        <taxon>Bacteria</taxon>
        <taxon>Bacillati</taxon>
        <taxon>Bacillota</taxon>
        <taxon>Clostridia</taxon>
        <taxon>Eubacteriales</taxon>
        <taxon>Oscillospiraceae</taxon>
        <taxon>Faecousia</taxon>
    </lineage>
</organism>
<comment type="caution">
    <text evidence="7">The sequence shown here is derived from an EMBL/GenBank/DDBJ whole genome shotgun (WGS) entry which is preliminary data.</text>
</comment>
<dbReference type="PANTHER" id="PTHR30290:SF9">
    <property type="entry name" value="OLIGOPEPTIDE-BINDING PROTEIN APPA"/>
    <property type="match status" value="1"/>
</dbReference>
<dbReference type="InterPro" id="IPR000914">
    <property type="entry name" value="SBP_5_dom"/>
</dbReference>
<reference evidence="7" key="1">
    <citation type="submission" date="2020-10" db="EMBL/GenBank/DDBJ databases">
        <authorList>
            <person name="Gilroy R."/>
        </authorList>
    </citation>
    <scope>NUCLEOTIDE SEQUENCE</scope>
    <source>
        <strain evidence="7">13361</strain>
    </source>
</reference>